<evidence type="ECO:0000256" key="5">
    <source>
        <dbReference type="ARBA" id="ARBA00022813"/>
    </source>
</evidence>
<comment type="subunit">
    <text evidence="8">Heterodimer of an alpha and beta chain produced by autocleavage.</text>
</comment>
<dbReference type="InterPro" id="IPR000246">
    <property type="entry name" value="Peptidase_T2"/>
</dbReference>
<comment type="similarity">
    <text evidence="2">Belongs to the Ntn-hydrolase family.</text>
</comment>
<dbReference type="AlphaFoldDB" id="A0A9P0KHU6"/>
<dbReference type="GO" id="GO:0004067">
    <property type="term" value="F:asparaginase activity"/>
    <property type="evidence" value="ECO:0007669"/>
    <property type="project" value="UniProtKB-EC"/>
</dbReference>
<dbReference type="Gene3D" id="3.60.20.30">
    <property type="entry name" value="(Glycosyl)asparaginase"/>
    <property type="match status" value="1"/>
</dbReference>
<dbReference type="SUPFAM" id="SSF56235">
    <property type="entry name" value="N-terminal nucleophile aminohydrolases (Ntn hydrolases)"/>
    <property type="match status" value="1"/>
</dbReference>
<comment type="catalytic activity">
    <reaction evidence="6">
        <text>L-asparagine + H2O = L-aspartate + NH4(+)</text>
        <dbReference type="Rhea" id="RHEA:21016"/>
        <dbReference type="ChEBI" id="CHEBI:15377"/>
        <dbReference type="ChEBI" id="CHEBI:28938"/>
        <dbReference type="ChEBI" id="CHEBI:29991"/>
        <dbReference type="ChEBI" id="CHEBI:58048"/>
        <dbReference type="EC" id="3.5.1.1"/>
    </reaction>
</comment>
<feature type="active site" description="Nucleophile" evidence="9">
    <location>
        <position position="208"/>
    </location>
</feature>
<dbReference type="Proteomes" id="UP001152888">
    <property type="component" value="Unassembled WGS sequence"/>
</dbReference>
<keyword evidence="5" id="KW-0068">Autocatalytic cleavage</keyword>
<keyword evidence="4" id="KW-0378">Hydrolase</keyword>
<evidence type="ECO:0000256" key="2">
    <source>
        <dbReference type="ARBA" id="ARBA00010872"/>
    </source>
</evidence>
<dbReference type="InterPro" id="IPR029055">
    <property type="entry name" value="Ntn_hydrolases_N"/>
</dbReference>
<sequence length="347" mass="36576">MLARQHRWLIASAFSSIFDFSMSTSVMKTEPILLVHGGAGDIPDERVPTKMAGMRKSVLVGFQVLKAGGSAIDAVEAAIKVMEDDEAFNAGYGSVLNTDGEVEMDACVMLGNLSAGAVSIVRDIQHPISLARLVMEKTPHVMFAGAGANRFAREQGVPFVAPGSLVSESAKRSLEMFKKNQAEHLTETGHTKPPGPLKDVKNPGDVGTVGAVAIDINGNMAAGTSTGGLNGKMVGRVSDTSMIGSGTYCDEDVGAVSTTGHGDTIAKACLAHSIIKEMEHGKSAQDAASHCLEKMTNRLKHTAGAIVLSKEGDVGIYFTSKRMGWAYQKGNKIHSGVNHDHVVTEEV</sequence>
<feature type="site" description="Cleavage; by autolysis" evidence="11">
    <location>
        <begin position="207"/>
        <end position="208"/>
    </location>
</feature>
<dbReference type="FunFam" id="3.60.20.30:FF:000001">
    <property type="entry name" value="Isoaspartyl peptidase/L-asparaginase"/>
    <property type="match status" value="1"/>
</dbReference>
<dbReference type="EMBL" id="CAKOFQ010006808">
    <property type="protein sequence ID" value="CAH1973382.1"/>
    <property type="molecule type" value="Genomic_DNA"/>
</dbReference>
<protein>
    <submittedName>
        <fullName evidence="12">Uncharacterized protein</fullName>
    </submittedName>
</protein>
<dbReference type="GO" id="GO:0005737">
    <property type="term" value="C:cytoplasm"/>
    <property type="evidence" value="ECO:0007669"/>
    <property type="project" value="TreeGrafter"/>
</dbReference>
<dbReference type="GO" id="GO:0008798">
    <property type="term" value="F:beta-aspartyl-peptidase activity"/>
    <property type="evidence" value="ECO:0007669"/>
    <property type="project" value="UniProtKB-EC"/>
</dbReference>
<evidence type="ECO:0000256" key="4">
    <source>
        <dbReference type="ARBA" id="ARBA00022801"/>
    </source>
</evidence>
<keyword evidence="13" id="KW-1185">Reference proteome</keyword>
<organism evidence="12 13">
    <name type="scientific">Acanthoscelides obtectus</name>
    <name type="common">Bean weevil</name>
    <name type="synonym">Bruchus obtectus</name>
    <dbReference type="NCBI Taxonomy" id="200917"/>
    <lineage>
        <taxon>Eukaryota</taxon>
        <taxon>Metazoa</taxon>
        <taxon>Ecdysozoa</taxon>
        <taxon>Arthropoda</taxon>
        <taxon>Hexapoda</taxon>
        <taxon>Insecta</taxon>
        <taxon>Pterygota</taxon>
        <taxon>Neoptera</taxon>
        <taxon>Endopterygota</taxon>
        <taxon>Coleoptera</taxon>
        <taxon>Polyphaga</taxon>
        <taxon>Cucujiformia</taxon>
        <taxon>Chrysomeloidea</taxon>
        <taxon>Chrysomelidae</taxon>
        <taxon>Bruchinae</taxon>
        <taxon>Bruchini</taxon>
        <taxon>Acanthoscelides</taxon>
    </lineage>
</organism>
<comment type="catalytic activity">
    <reaction evidence="1">
        <text>Cleavage of a beta-linked Asp residue from the N-terminus of a polypeptide.</text>
        <dbReference type="EC" id="3.4.19.5"/>
    </reaction>
</comment>
<evidence type="ECO:0000256" key="6">
    <source>
        <dbReference type="ARBA" id="ARBA00049366"/>
    </source>
</evidence>
<reference evidence="12" key="1">
    <citation type="submission" date="2022-03" db="EMBL/GenBank/DDBJ databases">
        <authorList>
            <person name="Sayadi A."/>
        </authorList>
    </citation>
    <scope>NUCLEOTIDE SEQUENCE</scope>
</reference>
<evidence type="ECO:0000256" key="7">
    <source>
        <dbReference type="ARBA" id="ARBA00054922"/>
    </source>
</evidence>
<dbReference type="GO" id="GO:0033345">
    <property type="term" value="P:L-asparagine catabolic process via L-aspartate"/>
    <property type="evidence" value="ECO:0007669"/>
    <property type="project" value="TreeGrafter"/>
</dbReference>
<evidence type="ECO:0000313" key="13">
    <source>
        <dbReference type="Proteomes" id="UP001152888"/>
    </source>
</evidence>
<dbReference type="GO" id="GO:0006508">
    <property type="term" value="P:proteolysis"/>
    <property type="evidence" value="ECO:0007669"/>
    <property type="project" value="UniProtKB-KW"/>
</dbReference>
<accession>A0A9P0KHU6</accession>
<dbReference type="Pfam" id="PF01112">
    <property type="entry name" value="Asparaginase_2"/>
    <property type="match status" value="1"/>
</dbReference>
<feature type="binding site" evidence="10">
    <location>
        <begin position="236"/>
        <end position="239"/>
    </location>
    <ligand>
        <name>substrate</name>
    </ligand>
</feature>
<evidence type="ECO:0000256" key="10">
    <source>
        <dbReference type="PIRSR" id="PIRSR600246-2"/>
    </source>
</evidence>
<comment type="function">
    <text evidence="7">Has both L-asparaginase and beta-aspartyl peptidase activity. Does not have aspartylglucosaminidase activity and is inactive toward GlcNAc-L-Asn. Likewise, has no activity toward glutamine.</text>
</comment>
<dbReference type="CDD" id="cd04702">
    <property type="entry name" value="ASRGL1_like"/>
    <property type="match status" value="1"/>
</dbReference>
<evidence type="ECO:0000256" key="1">
    <source>
        <dbReference type="ARBA" id="ARBA00000306"/>
    </source>
</evidence>
<comment type="caution">
    <text evidence="12">The sequence shown here is derived from an EMBL/GenBank/DDBJ whole genome shotgun (WGS) entry which is preliminary data.</text>
</comment>
<dbReference type="PANTHER" id="PTHR10188">
    <property type="entry name" value="L-ASPARAGINASE"/>
    <property type="match status" value="1"/>
</dbReference>
<evidence type="ECO:0000313" key="12">
    <source>
        <dbReference type="EMBL" id="CAH1973382.1"/>
    </source>
</evidence>
<evidence type="ECO:0000256" key="8">
    <source>
        <dbReference type="ARBA" id="ARBA00061780"/>
    </source>
</evidence>
<evidence type="ECO:0000256" key="9">
    <source>
        <dbReference type="PIRSR" id="PIRSR600246-1"/>
    </source>
</evidence>
<gene>
    <name evidence="12" type="ORF">ACAOBT_LOCUS10517</name>
</gene>
<evidence type="ECO:0000256" key="11">
    <source>
        <dbReference type="PIRSR" id="PIRSR600246-3"/>
    </source>
</evidence>
<evidence type="ECO:0000256" key="3">
    <source>
        <dbReference type="ARBA" id="ARBA00022670"/>
    </source>
</evidence>
<name>A0A9P0KHU6_ACAOB</name>
<dbReference type="PANTHER" id="PTHR10188:SF41">
    <property type="entry name" value="ISOASPARTYL PEPTIDASE_L-ASPARAGINASE"/>
    <property type="match status" value="1"/>
</dbReference>
<proteinExistence type="inferred from homology"/>
<dbReference type="InterPro" id="IPR033844">
    <property type="entry name" value="ASRGL1_meta"/>
</dbReference>
<keyword evidence="3" id="KW-0645">Protease</keyword>
<feature type="binding site" evidence="10">
    <location>
        <begin position="259"/>
        <end position="262"/>
    </location>
    <ligand>
        <name>substrate</name>
    </ligand>
</feature>
<dbReference type="OrthoDB" id="2262349at2759"/>